<gene>
    <name evidence="1" type="ORF">pCQ3.53</name>
</gene>
<reference evidence="1" key="1">
    <citation type="journal article" date="2010" name="J. Bacteriol.">
        <title>Characterization of the replication, transfer, and plasmid/lytic phage cycle of the Streptomyces plasmid-phage pZL12.</title>
        <authorList>
            <person name="Zhong L."/>
            <person name="Cheng Q."/>
            <person name="Tian X."/>
            <person name="Zhao L."/>
            <person name="Qin Z."/>
        </authorList>
    </citation>
    <scope>NUCLEOTIDE SEQUENCE</scope>
    <source>
        <strain evidence="1">W9</strain>
        <plasmid evidence="1">pCQ3</plasmid>
    </source>
</reference>
<name>D0UZA2_9ACTN</name>
<sequence length="318" mass="33942">MALHPTPIATTGAEHTAQQFRMMIKDLARGNQGITSATDLRVTALETPGAGVQIGNGSATIAGKVSPIQGHYNAYNIGVDTVPISATGGTPRSDMLILRVEDPEYEGTRVPGVDPLVFWDVVPNVSSSATTVPAGYSAIPLARIDLPASTATITNSMITDLRQITNPRRERVLYPYYAQNPLVEISGTSETWKTFPNVIMANIAIPSWAATGKVVFTAGGIRLDDGNVFGGFRYMLGSIFEAAEWVSIDDNQGTPLRRLGALMMVDNINLKGVVGASLRGTTQPFRSRMRTRAANNGKIGVDGATSFTIDVEFTEGPL</sequence>
<accession>D0UZA2</accession>
<evidence type="ECO:0000313" key="1">
    <source>
        <dbReference type="EMBL" id="ACX85554.1"/>
    </source>
</evidence>
<keyword evidence="1" id="KW-0614">Plasmid</keyword>
<dbReference type="AlphaFoldDB" id="D0UZA2"/>
<proteinExistence type="predicted"/>
<dbReference type="EMBL" id="GQ983381">
    <property type="protein sequence ID" value="ACX85554.1"/>
    <property type="molecule type" value="Genomic_DNA"/>
</dbReference>
<geneLocation type="plasmid" evidence="1">
    <name>pCQ3</name>
</geneLocation>
<protein>
    <submittedName>
        <fullName evidence="1">PCQ3_53</fullName>
    </submittedName>
</protein>
<organism evidence="1">
    <name type="scientific">Streptomyces sp. W9</name>
    <dbReference type="NCBI Taxonomy" id="682410"/>
    <lineage>
        <taxon>Bacteria</taxon>
        <taxon>Bacillati</taxon>
        <taxon>Actinomycetota</taxon>
        <taxon>Actinomycetes</taxon>
        <taxon>Kitasatosporales</taxon>
        <taxon>Streptomycetaceae</taxon>
        <taxon>Streptomyces</taxon>
    </lineage>
</organism>
<dbReference type="RefSeq" id="WP_012840439.1">
    <property type="nucleotide sequence ID" value="NC_013449.1"/>
</dbReference>